<dbReference type="eggNOG" id="COG2226">
    <property type="taxonomic scope" value="Bacteria"/>
</dbReference>
<dbReference type="PANTHER" id="PTHR43861">
    <property type="entry name" value="TRANS-ACONITATE 2-METHYLTRANSFERASE-RELATED"/>
    <property type="match status" value="1"/>
</dbReference>
<gene>
    <name evidence="3" type="ORF">EP51_32425</name>
</gene>
<evidence type="ECO:0000256" key="1">
    <source>
        <dbReference type="ARBA" id="ARBA00022679"/>
    </source>
</evidence>
<dbReference type="GO" id="GO:0032259">
    <property type="term" value="P:methylation"/>
    <property type="evidence" value="ECO:0007669"/>
    <property type="project" value="UniProtKB-KW"/>
</dbReference>
<proteinExistence type="predicted"/>
<dbReference type="SUPFAM" id="SSF53335">
    <property type="entry name" value="S-adenosyl-L-methionine-dependent methyltransferases"/>
    <property type="match status" value="1"/>
</dbReference>
<name>A0A076F098_RHOOP</name>
<feature type="domain" description="Methyltransferase" evidence="2">
    <location>
        <begin position="42"/>
        <end position="142"/>
    </location>
</feature>
<dbReference type="Gene3D" id="3.40.50.150">
    <property type="entry name" value="Vaccinia Virus protein VP39"/>
    <property type="match status" value="1"/>
</dbReference>
<protein>
    <submittedName>
        <fullName evidence="3">SAM-dependent methyltransferase</fullName>
    </submittedName>
</protein>
<dbReference type="EMBL" id="CP008947">
    <property type="protein sequence ID" value="AII09084.1"/>
    <property type="molecule type" value="Genomic_DNA"/>
</dbReference>
<dbReference type="GO" id="GO:0008168">
    <property type="term" value="F:methyltransferase activity"/>
    <property type="evidence" value="ECO:0007669"/>
    <property type="project" value="UniProtKB-KW"/>
</dbReference>
<evidence type="ECO:0000259" key="2">
    <source>
        <dbReference type="Pfam" id="PF13649"/>
    </source>
</evidence>
<dbReference type="Pfam" id="PF13649">
    <property type="entry name" value="Methyltransf_25"/>
    <property type="match status" value="1"/>
</dbReference>
<dbReference type="InterPro" id="IPR041698">
    <property type="entry name" value="Methyltransf_25"/>
</dbReference>
<evidence type="ECO:0000313" key="4">
    <source>
        <dbReference type="Proteomes" id="UP000028488"/>
    </source>
</evidence>
<sequence length="277" mass="29738">MSDPGSIFDEARLEFDRLTTAVWAPAGQSLVFQLGLRPGDAVLDVCCGAGSSALPAAAAVGPSGLVHGVDLADELLEQGRLKASERGLQNVEFVCADATTWDPPSTVPEAGYDALACSYGVFFLPHMDADFTRLAGLVRPGGKVGMTVWRRGALRDFADAFHDAVARHREPEPEPAGSPFDPLERIDTPDALHQWLSELGAHSTEVRELSNIIPATPEFSWDLVLGGNFRRALAPFDDRTVEQIRLDLLQLLTERAIHDVDASTLVGTAVVNGRSAT</sequence>
<dbReference type="CDD" id="cd02440">
    <property type="entry name" value="AdoMet_MTases"/>
    <property type="match status" value="1"/>
</dbReference>
<evidence type="ECO:0000313" key="3">
    <source>
        <dbReference type="EMBL" id="AII09084.1"/>
    </source>
</evidence>
<dbReference type="RefSeq" id="WP_128641548.1">
    <property type="nucleotide sequence ID" value="NZ_CP008947.1"/>
</dbReference>
<dbReference type="InterPro" id="IPR029063">
    <property type="entry name" value="SAM-dependent_MTases_sf"/>
</dbReference>
<dbReference type="AlphaFoldDB" id="A0A076F098"/>
<organism evidence="3 4">
    <name type="scientific">Rhodococcus opacus</name>
    <name type="common">Nocardia opaca</name>
    <dbReference type="NCBI Taxonomy" id="37919"/>
    <lineage>
        <taxon>Bacteria</taxon>
        <taxon>Bacillati</taxon>
        <taxon>Actinomycetota</taxon>
        <taxon>Actinomycetes</taxon>
        <taxon>Mycobacteriales</taxon>
        <taxon>Nocardiaceae</taxon>
        <taxon>Rhodococcus</taxon>
    </lineage>
</organism>
<dbReference type="Proteomes" id="UP000028488">
    <property type="component" value="Chromosome"/>
</dbReference>
<accession>A0A076F098</accession>
<keyword evidence="1 3" id="KW-0808">Transferase</keyword>
<reference evidence="3 4" key="1">
    <citation type="submission" date="2014-07" db="EMBL/GenBank/DDBJ databases">
        <title>Genome Sequence of Rhodococcus opacus Strain R7, a Biodegrader of Mono- and Polycyclic Aromatic Hydrocarbons.</title>
        <authorList>
            <person name="Di Gennaro P."/>
            <person name="Zampolli J."/>
            <person name="Presti I."/>
            <person name="Cappelletti M."/>
            <person name="D'Ursi P."/>
            <person name="Orro A."/>
            <person name="Mezzelani A."/>
            <person name="Milanesi L."/>
        </authorList>
    </citation>
    <scope>NUCLEOTIDE SEQUENCE [LARGE SCALE GENOMIC DNA]</scope>
    <source>
        <strain evidence="3 4">R7</strain>
    </source>
</reference>
<keyword evidence="3" id="KW-0489">Methyltransferase</keyword>